<feature type="compositionally biased region" description="Basic and acidic residues" evidence="1">
    <location>
        <begin position="68"/>
        <end position="81"/>
    </location>
</feature>
<evidence type="ECO:0000313" key="2">
    <source>
        <dbReference type="EMBL" id="KRY74166.1"/>
    </source>
</evidence>
<evidence type="ECO:0000313" key="4">
    <source>
        <dbReference type="Proteomes" id="UP000054632"/>
    </source>
</evidence>
<accession>A0A0V1J1X5</accession>
<dbReference type="EMBL" id="JYDS01000051">
    <property type="protein sequence ID" value="KRZ28983.1"/>
    <property type="molecule type" value="Genomic_DNA"/>
</dbReference>
<gene>
    <name evidence="2" type="ORF">T4A_3661</name>
    <name evidence="3" type="ORF">T4B_5999</name>
</gene>
<keyword evidence="5" id="KW-1185">Reference proteome</keyword>
<evidence type="ECO:0000256" key="1">
    <source>
        <dbReference type="SAM" id="MobiDB-lite"/>
    </source>
</evidence>
<feature type="region of interest" description="Disordered" evidence="1">
    <location>
        <begin position="41"/>
        <end position="81"/>
    </location>
</feature>
<dbReference type="EMBL" id="JYDR01000028">
    <property type="protein sequence ID" value="KRY74166.1"/>
    <property type="molecule type" value="Genomic_DNA"/>
</dbReference>
<name>A0A0V1J1X5_TRIPS</name>
<evidence type="ECO:0000313" key="3">
    <source>
        <dbReference type="EMBL" id="KRZ28983.1"/>
    </source>
</evidence>
<protein>
    <submittedName>
        <fullName evidence="3">Uncharacterized protein</fullName>
    </submittedName>
</protein>
<reference evidence="4 5" key="1">
    <citation type="submission" date="2015-01" db="EMBL/GenBank/DDBJ databases">
        <title>Evolution of Trichinella species and genotypes.</title>
        <authorList>
            <person name="Korhonen P.K."/>
            <person name="Edoardo P."/>
            <person name="Giuseppe L.R."/>
            <person name="Gasser R.B."/>
        </authorList>
    </citation>
    <scope>NUCLEOTIDE SEQUENCE [LARGE SCALE GENOMIC DNA]</scope>
    <source>
        <strain evidence="2">ISS13</strain>
        <strain evidence="3">ISS588</strain>
    </source>
</reference>
<sequence length="113" mass="13710">MSLLLYCTTLYLHFSNLSVFFVKDFHERTFKLQNDQETLKAKRETCSPTQRAKRRKENQKKFIHRRRTEQESDREKFKAEQFKRPRAQWNYKSGRKAAYFKISPASSSSFFEN</sequence>
<dbReference type="AlphaFoldDB" id="A0A0V1J1X5"/>
<dbReference type="Proteomes" id="UP000054632">
    <property type="component" value="Unassembled WGS sequence"/>
</dbReference>
<proteinExistence type="predicted"/>
<organism evidence="3 5">
    <name type="scientific">Trichinella pseudospiralis</name>
    <name type="common">Parasitic roundworm</name>
    <dbReference type="NCBI Taxonomy" id="6337"/>
    <lineage>
        <taxon>Eukaryota</taxon>
        <taxon>Metazoa</taxon>
        <taxon>Ecdysozoa</taxon>
        <taxon>Nematoda</taxon>
        <taxon>Enoplea</taxon>
        <taxon>Dorylaimia</taxon>
        <taxon>Trichinellida</taxon>
        <taxon>Trichinellidae</taxon>
        <taxon>Trichinella</taxon>
    </lineage>
</organism>
<comment type="caution">
    <text evidence="3">The sequence shown here is derived from an EMBL/GenBank/DDBJ whole genome shotgun (WGS) entry which is preliminary data.</text>
</comment>
<feature type="compositionally biased region" description="Basic residues" evidence="1">
    <location>
        <begin position="51"/>
        <end position="67"/>
    </location>
</feature>
<evidence type="ECO:0000313" key="5">
    <source>
        <dbReference type="Proteomes" id="UP000054805"/>
    </source>
</evidence>
<dbReference type="Proteomes" id="UP000054805">
    <property type="component" value="Unassembled WGS sequence"/>
</dbReference>